<keyword evidence="2" id="KW-0539">Nucleus</keyword>
<evidence type="ECO:0000259" key="4">
    <source>
        <dbReference type="Pfam" id="PF24245"/>
    </source>
</evidence>
<name>A0A433AJH0_9FUNG</name>
<keyword evidence="6" id="KW-1185">Reference proteome</keyword>
<organism evidence="5 6">
    <name type="scientific">Jimgerdemannia flammicorona</name>
    <dbReference type="NCBI Taxonomy" id="994334"/>
    <lineage>
        <taxon>Eukaryota</taxon>
        <taxon>Fungi</taxon>
        <taxon>Fungi incertae sedis</taxon>
        <taxon>Mucoromycota</taxon>
        <taxon>Mucoromycotina</taxon>
        <taxon>Endogonomycetes</taxon>
        <taxon>Endogonales</taxon>
        <taxon>Endogonaceae</taxon>
        <taxon>Jimgerdemannia</taxon>
    </lineage>
</organism>
<protein>
    <recommendedName>
        <fullName evidence="4">INO80 complex subunit F domain-containing protein</fullName>
    </recommendedName>
</protein>
<feature type="region of interest" description="Disordered" evidence="3">
    <location>
        <begin position="42"/>
        <end position="61"/>
    </location>
</feature>
<feature type="domain" description="INO80 complex subunit F" evidence="4">
    <location>
        <begin position="67"/>
        <end position="100"/>
    </location>
</feature>
<evidence type="ECO:0000256" key="2">
    <source>
        <dbReference type="ARBA" id="ARBA00023242"/>
    </source>
</evidence>
<proteinExistence type="predicted"/>
<dbReference type="InterPro" id="IPR056513">
    <property type="entry name" value="INO80F"/>
</dbReference>
<feature type="non-terminal residue" evidence="5">
    <location>
        <position position="100"/>
    </location>
</feature>
<evidence type="ECO:0000313" key="5">
    <source>
        <dbReference type="EMBL" id="RUP02832.1"/>
    </source>
</evidence>
<gene>
    <name evidence="5" type="ORF">BC936DRAFT_140609</name>
</gene>
<dbReference type="AlphaFoldDB" id="A0A433AJH0"/>
<dbReference type="EMBL" id="RBNI01017429">
    <property type="protein sequence ID" value="RUP02832.1"/>
    <property type="molecule type" value="Genomic_DNA"/>
</dbReference>
<dbReference type="Proteomes" id="UP000268093">
    <property type="component" value="Unassembled WGS sequence"/>
</dbReference>
<dbReference type="GO" id="GO:0005634">
    <property type="term" value="C:nucleus"/>
    <property type="evidence" value="ECO:0007669"/>
    <property type="project" value="UniProtKB-SubCell"/>
</dbReference>
<evidence type="ECO:0000256" key="3">
    <source>
        <dbReference type="SAM" id="MobiDB-lite"/>
    </source>
</evidence>
<evidence type="ECO:0000256" key="1">
    <source>
        <dbReference type="ARBA" id="ARBA00004123"/>
    </source>
</evidence>
<comment type="caution">
    <text evidence="5">The sequence shown here is derived from an EMBL/GenBank/DDBJ whole genome shotgun (WGS) entry which is preliminary data.</text>
</comment>
<feature type="non-terminal residue" evidence="5">
    <location>
        <position position="1"/>
    </location>
</feature>
<comment type="subcellular location">
    <subcellularLocation>
        <location evidence="1">Nucleus</location>
    </subcellularLocation>
</comment>
<dbReference type="Pfam" id="PF24245">
    <property type="entry name" value="INO80F"/>
    <property type="match status" value="1"/>
</dbReference>
<accession>A0A433AJH0</accession>
<reference evidence="5 6" key="1">
    <citation type="journal article" date="2018" name="New Phytol.">
        <title>Phylogenomics of Endogonaceae and evolution of mycorrhizas within Mucoromycota.</title>
        <authorList>
            <person name="Chang Y."/>
            <person name="Desiro A."/>
            <person name="Na H."/>
            <person name="Sandor L."/>
            <person name="Lipzen A."/>
            <person name="Clum A."/>
            <person name="Barry K."/>
            <person name="Grigoriev I.V."/>
            <person name="Martin F.M."/>
            <person name="Stajich J.E."/>
            <person name="Smith M.E."/>
            <person name="Bonito G."/>
            <person name="Spatafora J.W."/>
        </authorList>
    </citation>
    <scope>NUCLEOTIDE SEQUENCE [LARGE SCALE GENOMIC DNA]</scope>
    <source>
        <strain evidence="5 6">GMNB39</strain>
    </source>
</reference>
<sequence length="100" mass="11367">TEAGVESRAQRTGRYGTEQASSLDAPSPFVIHTHLPSFVAHGSSYQRSNTDENIRSSRSVSGRLKRLTDRITIPIQENDNLTVKLHRARKNIQRLRIERK</sequence>
<feature type="region of interest" description="Disordered" evidence="3">
    <location>
        <begin position="1"/>
        <end position="27"/>
    </location>
</feature>
<evidence type="ECO:0000313" key="6">
    <source>
        <dbReference type="Proteomes" id="UP000268093"/>
    </source>
</evidence>